<dbReference type="Pfam" id="PF08340">
    <property type="entry name" value="YicC-like_C"/>
    <property type="match status" value="1"/>
</dbReference>
<name>A0A7V5RQB9_CALAY</name>
<dbReference type="InterPro" id="IPR013551">
    <property type="entry name" value="YicC-like_C"/>
</dbReference>
<reference evidence="8" key="1">
    <citation type="journal article" date="2020" name="mSystems">
        <title>Genome- and Community-Level Interaction Insights into Carbon Utilization and Element Cycling Functions of Hydrothermarchaeota in Hydrothermal Sediment.</title>
        <authorList>
            <person name="Zhou Z."/>
            <person name="Liu Y."/>
            <person name="Xu W."/>
            <person name="Pan J."/>
            <person name="Luo Z.H."/>
            <person name="Li M."/>
        </authorList>
    </citation>
    <scope>NUCLEOTIDE SEQUENCE [LARGE SCALE GENOMIC DNA]</scope>
    <source>
        <strain evidence="8">HyVt-460</strain>
    </source>
</reference>
<dbReference type="PANTHER" id="PTHR30636">
    <property type="entry name" value="UPF0701 PROTEIN YICC"/>
    <property type="match status" value="1"/>
</dbReference>
<feature type="domain" description="Endoribonuclease YicC-like N-terminal" evidence="6">
    <location>
        <begin position="1"/>
        <end position="153"/>
    </location>
</feature>
<dbReference type="AlphaFoldDB" id="A0A7V5RQB9"/>
<evidence type="ECO:0000259" key="7">
    <source>
        <dbReference type="Pfam" id="PF08340"/>
    </source>
</evidence>
<accession>A0A7V5RQB9</accession>
<comment type="cofactor">
    <cofactor evidence="1">
        <name>a divalent metal cation</name>
        <dbReference type="ChEBI" id="CHEBI:60240"/>
    </cofactor>
</comment>
<keyword evidence="2" id="KW-0540">Nuclease</keyword>
<organism evidence="8">
    <name type="scientific">Caldithrix abyssi</name>
    <dbReference type="NCBI Taxonomy" id="187145"/>
    <lineage>
        <taxon>Bacteria</taxon>
        <taxon>Pseudomonadati</taxon>
        <taxon>Calditrichota</taxon>
        <taxon>Calditrichia</taxon>
        <taxon>Calditrichales</taxon>
        <taxon>Calditrichaceae</taxon>
        <taxon>Caldithrix</taxon>
    </lineage>
</organism>
<dbReference type="InterPro" id="IPR005229">
    <property type="entry name" value="YicC/YloC-like"/>
</dbReference>
<dbReference type="PANTHER" id="PTHR30636:SF3">
    <property type="entry name" value="UPF0701 PROTEIN YICC"/>
    <property type="match status" value="1"/>
</dbReference>
<sequence length="290" mass="32768">MKSMTGYGKAMRPLNGFEVNVEVKTVNSRYLDIYIRSNTSLASLEADIRARVKQKLERGKVNLFIDIQQTGESGGNVLDNQRLKQIVLQLESIKKVAGIDEQVRLEHFLSFQDLFDIKIDFGKHPELKEGILNTVREAIEACDAMRGKEGAHLLEDMRKRVEKIGGMVAVIEERAPLNVTGEFEKLKKRIHDLLNGTQVDEGRLEQELALISDKVDISEECTRLQSHLKQLRGAMDAASASGKRLTFILQEVLRETNTINSKTTDLEIAGQAIKIKEELEKIREQAQNLE</sequence>
<evidence type="ECO:0000256" key="3">
    <source>
        <dbReference type="ARBA" id="ARBA00022759"/>
    </source>
</evidence>
<keyword evidence="3" id="KW-0255">Endonuclease</keyword>
<proteinExistence type="inferred from homology"/>
<evidence type="ECO:0000256" key="1">
    <source>
        <dbReference type="ARBA" id="ARBA00001968"/>
    </source>
</evidence>
<dbReference type="GO" id="GO:0004521">
    <property type="term" value="F:RNA endonuclease activity"/>
    <property type="evidence" value="ECO:0007669"/>
    <property type="project" value="InterPro"/>
</dbReference>
<evidence type="ECO:0000313" key="8">
    <source>
        <dbReference type="EMBL" id="HHM02796.1"/>
    </source>
</evidence>
<evidence type="ECO:0000256" key="4">
    <source>
        <dbReference type="ARBA" id="ARBA00022801"/>
    </source>
</evidence>
<dbReference type="GO" id="GO:0016787">
    <property type="term" value="F:hydrolase activity"/>
    <property type="evidence" value="ECO:0007669"/>
    <property type="project" value="UniProtKB-KW"/>
</dbReference>
<feature type="domain" description="Endoribonuclease YicC-like C-terminal" evidence="7">
    <location>
        <begin position="171"/>
        <end position="290"/>
    </location>
</feature>
<dbReference type="NCBIfam" id="TIGR00255">
    <property type="entry name" value="YicC/YloC family endoribonuclease"/>
    <property type="match status" value="1"/>
</dbReference>
<protein>
    <submittedName>
        <fullName evidence="8">YicC family protein</fullName>
    </submittedName>
</protein>
<dbReference type="Pfam" id="PF03755">
    <property type="entry name" value="YicC-like_N"/>
    <property type="match status" value="1"/>
</dbReference>
<comment type="similarity">
    <text evidence="5">Belongs to the YicC/YloC family.</text>
</comment>
<comment type="caution">
    <text evidence="8">The sequence shown here is derived from an EMBL/GenBank/DDBJ whole genome shotgun (WGS) entry which is preliminary data.</text>
</comment>
<evidence type="ECO:0000259" key="6">
    <source>
        <dbReference type="Pfam" id="PF03755"/>
    </source>
</evidence>
<dbReference type="InterPro" id="IPR013527">
    <property type="entry name" value="YicC-like_N"/>
</dbReference>
<keyword evidence="4" id="KW-0378">Hydrolase</keyword>
<evidence type="ECO:0000256" key="2">
    <source>
        <dbReference type="ARBA" id="ARBA00022722"/>
    </source>
</evidence>
<evidence type="ECO:0000256" key="5">
    <source>
        <dbReference type="ARBA" id="ARBA00035648"/>
    </source>
</evidence>
<gene>
    <name evidence="8" type="ORF">ENJ15_07255</name>
</gene>
<dbReference type="EMBL" id="DRLI01000278">
    <property type="protein sequence ID" value="HHM02796.1"/>
    <property type="molecule type" value="Genomic_DNA"/>
</dbReference>
<dbReference type="Proteomes" id="UP000885771">
    <property type="component" value="Unassembled WGS sequence"/>
</dbReference>